<gene>
    <name evidence="1" type="ordered locus">BCAN_A0013</name>
</gene>
<sequence>MKSRILLLLHKYFTFILGALPKMFNLDFSYFQMVRAKPHRLSRLKLRLTMID</sequence>
<dbReference type="HOGENOM" id="CLU_168801_0_0_5"/>
<protein>
    <submittedName>
        <fullName evidence="1">Uncharacterized protein</fullName>
    </submittedName>
</protein>
<dbReference type="EMBL" id="CP000872">
    <property type="protein sequence ID" value="ABX61120.1"/>
    <property type="molecule type" value="Genomic_DNA"/>
</dbReference>
<dbReference type="AlphaFoldDB" id="A9M6L9"/>
<accession>A9M6L9</accession>
<reference evidence="1 2" key="1">
    <citation type="submission" date="2007-10" db="EMBL/GenBank/DDBJ databases">
        <title>Brucella canis ATCC 23365 whole genome shotgun sequencing project.</title>
        <authorList>
            <person name="Setubal J.C."/>
            <person name="Bowns C."/>
            <person name="Boyle S."/>
            <person name="Crasta O.R."/>
            <person name="Czar M.J."/>
            <person name="Dharmanolla C."/>
            <person name="Gillespie J.J."/>
            <person name="Kenyon R.W."/>
            <person name="Lu J."/>
            <person name="Mane S."/>
            <person name="Mohapatra S."/>
            <person name="Nagrani S."/>
            <person name="Purkayastha A."/>
            <person name="Rajasimha H.K."/>
            <person name="Shallom J.M."/>
            <person name="Shallom S."/>
            <person name="Shukla M."/>
            <person name="Snyder E.E."/>
            <person name="Sobral B.W."/>
            <person name="Wattam A.R."/>
            <person name="Will R."/>
            <person name="Williams K."/>
            <person name="Yoo H."/>
            <person name="Bruce D."/>
            <person name="Detter C."/>
            <person name="Munk C."/>
            <person name="Brettin T.S."/>
        </authorList>
    </citation>
    <scope>NUCLEOTIDE SEQUENCE [LARGE SCALE GENOMIC DNA]</scope>
    <source>
        <strain evidence="2">ATCC 23365 / NCTC 10854 / RM-666</strain>
    </source>
</reference>
<proteinExistence type="predicted"/>
<dbReference type="KEGG" id="bcs:BCAN_A0013"/>
<evidence type="ECO:0000313" key="2">
    <source>
        <dbReference type="Proteomes" id="UP000001385"/>
    </source>
</evidence>
<evidence type="ECO:0000313" key="1">
    <source>
        <dbReference type="EMBL" id="ABX61120.1"/>
    </source>
</evidence>
<organism evidence="1 2">
    <name type="scientific">Brucella canis (strain ATCC 23365 / NCTC 10854 / RM-666)</name>
    <dbReference type="NCBI Taxonomy" id="483179"/>
    <lineage>
        <taxon>Bacteria</taxon>
        <taxon>Pseudomonadati</taxon>
        <taxon>Pseudomonadota</taxon>
        <taxon>Alphaproteobacteria</taxon>
        <taxon>Hyphomicrobiales</taxon>
        <taxon>Brucellaceae</taxon>
        <taxon>Brucella/Ochrobactrum group</taxon>
        <taxon>Brucella</taxon>
    </lineage>
</organism>
<keyword evidence="2" id="KW-1185">Reference proteome</keyword>
<name>A9M6L9_BRUC2</name>
<dbReference type="Proteomes" id="UP000001385">
    <property type="component" value="Chromosome I"/>
</dbReference>